<keyword evidence="3 5" id="KW-0288">FMN</keyword>
<keyword evidence="8" id="KW-1185">Reference proteome</keyword>
<comment type="caution">
    <text evidence="7">The sequence shown here is derived from an EMBL/GenBank/DDBJ whole genome shotgun (WGS) entry which is preliminary data.</text>
</comment>
<evidence type="ECO:0000259" key="6">
    <source>
        <dbReference type="Pfam" id="PF00881"/>
    </source>
</evidence>
<dbReference type="CDD" id="cd02146">
    <property type="entry name" value="NfsA-like"/>
    <property type="match status" value="1"/>
</dbReference>
<organism evidence="7 8">
    <name type="scientific">Paucilactobacillus suebicus DSM 5007 = KCTC 3549</name>
    <dbReference type="NCBI Taxonomy" id="1423807"/>
    <lineage>
        <taxon>Bacteria</taxon>
        <taxon>Bacillati</taxon>
        <taxon>Bacillota</taxon>
        <taxon>Bacilli</taxon>
        <taxon>Lactobacillales</taxon>
        <taxon>Lactobacillaceae</taxon>
        <taxon>Paucilactobacillus</taxon>
    </lineage>
</organism>
<name>A0A0R1W2S0_9LACO</name>
<dbReference type="InterPro" id="IPR000415">
    <property type="entry name" value="Nitroreductase-like"/>
</dbReference>
<comment type="similarity">
    <text evidence="1 5">Belongs to the flavin oxidoreductase frp family.</text>
</comment>
<evidence type="ECO:0000313" key="8">
    <source>
        <dbReference type="Proteomes" id="UP000051820"/>
    </source>
</evidence>
<dbReference type="AlphaFoldDB" id="A0A0R1W2S0"/>
<dbReference type="STRING" id="1423807.FD16_GL000211"/>
<dbReference type="InterPro" id="IPR029479">
    <property type="entry name" value="Nitroreductase"/>
</dbReference>
<dbReference type="PATRIC" id="fig|1423807.3.peg.212"/>
<reference evidence="7 8" key="1">
    <citation type="journal article" date="2015" name="Genome Announc.">
        <title>Expanding the biotechnology potential of lactobacilli through comparative genomics of 213 strains and associated genera.</title>
        <authorList>
            <person name="Sun Z."/>
            <person name="Harris H.M."/>
            <person name="McCann A."/>
            <person name="Guo C."/>
            <person name="Argimon S."/>
            <person name="Zhang W."/>
            <person name="Yang X."/>
            <person name="Jeffery I.B."/>
            <person name="Cooney J.C."/>
            <person name="Kagawa T.F."/>
            <person name="Liu W."/>
            <person name="Song Y."/>
            <person name="Salvetti E."/>
            <person name="Wrobel A."/>
            <person name="Rasinkangas P."/>
            <person name="Parkhill J."/>
            <person name="Rea M.C."/>
            <person name="O'Sullivan O."/>
            <person name="Ritari J."/>
            <person name="Douillard F.P."/>
            <person name="Paul Ross R."/>
            <person name="Yang R."/>
            <person name="Briner A.E."/>
            <person name="Felis G.E."/>
            <person name="de Vos W.M."/>
            <person name="Barrangou R."/>
            <person name="Klaenhammer T.R."/>
            <person name="Caufield P.W."/>
            <person name="Cui Y."/>
            <person name="Zhang H."/>
            <person name="O'Toole P.W."/>
        </authorList>
    </citation>
    <scope>NUCLEOTIDE SEQUENCE [LARGE SCALE GENOMIC DNA]</scope>
    <source>
        <strain evidence="7 8">DSM 5007</strain>
    </source>
</reference>
<dbReference type="SUPFAM" id="SSF55469">
    <property type="entry name" value="FMN-dependent nitroreductase-like"/>
    <property type="match status" value="1"/>
</dbReference>
<evidence type="ECO:0000256" key="1">
    <source>
        <dbReference type="ARBA" id="ARBA00008366"/>
    </source>
</evidence>
<sequence length="251" mass="28180">MANSSTIETLLNHRSIRDFTEQQLSEQQVDQLLDAARQSSSSMFMQQFSIINVSDSDIKKNLVAITGHPYAANNGHLFIFVADQYRNYLIGREKGLDTKLLGETDRLLGGVYDATIAAQSIVTAAESIGLGAVYLGSILNDAAKVVDMLNLPRLTFPLFALAVGYPANSPELKPRLPKSLTTFNDQYKIPDNFDDILDDYDKTLTNYYATRSTNNRSETFREQIDRHILSSPKKRRDLYKVLRSQGFLTEA</sequence>
<dbReference type="PIRSF" id="PIRSF005426">
    <property type="entry name" value="Frp"/>
    <property type="match status" value="1"/>
</dbReference>
<dbReference type="OrthoDB" id="9775805at2"/>
<keyword evidence="5" id="KW-0521">NADP</keyword>
<dbReference type="PANTHER" id="PTHR43425:SF2">
    <property type="entry name" value="OXYGEN-INSENSITIVE NADPH NITROREDUCTASE"/>
    <property type="match status" value="1"/>
</dbReference>
<accession>A0A0R1W2S0</accession>
<dbReference type="PANTHER" id="PTHR43425">
    <property type="entry name" value="OXYGEN-INSENSITIVE NADPH NITROREDUCTASE"/>
    <property type="match status" value="1"/>
</dbReference>
<dbReference type="GO" id="GO:0016491">
    <property type="term" value="F:oxidoreductase activity"/>
    <property type="evidence" value="ECO:0007669"/>
    <property type="project" value="UniProtKB-UniRule"/>
</dbReference>
<evidence type="ECO:0000313" key="7">
    <source>
        <dbReference type="EMBL" id="KRM12136.1"/>
    </source>
</evidence>
<proteinExistence type="inferred from homology"/>
<dbReference type="Gene3D" id="3.40.109.10">
    <property type="entry name" value="NADH Oxidase"/>
    <property type="match status" value="1"/>
</dbReference>
<dbReference type="eggNOG" id="COG0778">
    <property type="taxonomic scope" value="Bacteria"/>
</dbReference>
<keyword evidence="4 5" id="KW-0560">Oxidoreductase</keyword>
<dbReference type="EMBL" id="AZGF01000010">
    <property type="protein sequence ID" value="KRM12136.1"/>
    <property type="molecule type" value="Genomic_DNA"/>
</dbReference>
<evidence type="ECO:0000256" key="2">
    <source>
        <dbReference type="ARBA" id="ARBA00022630"/>
    </source>
</evidence>
<feature type="domain" description="Nitroreductase" evidence="6">
    <location>
        <begin position="12"/>
        <end position="165"/>
    </location>
</feature>
<dbReference type="RefSeq" id="WP_010621392.1">
    <property type="nucleotide sequence ID" value="NZ_AZGF01000010.1"/>
</dbReference>
<protein>
    <submittedName>
        <fullName evidence="7">Nitroreductase</fullName>
    </submittedName>
</protein>
<dbReference type="Proteomes" id="UP000051820">
    <property type="component" value="Unassembled WGS sequence"/>
</dbReference>
<evidence type="ECO:0000256" key="4">
    <source>
        <dbReference type="ARBA" id="ARBA00023002"/>
    </source>
</evidence>
<dbReference type="InterPro" id="IPR016446">
    <property type="entry name" value="Flavin_OxRdtase_Frp"/>
</dbReference>
<dbReference type="Pfam" id="PF00881">
    <property type="entry name" value="Nitroreductase"/>
    <property type="match status" value="1"/>
</dbReference>
<keyword evidence="2 5" id="KW-0285">Flavoprotein</keyword>
<evidence type="ECO:0000256" key="5">
    <source>
        <dbReference type="PIRNR" id="PIRNR005426"/>
    </source>
</evidence>
<gene>
    <name evidence="7" type="ORF">FD16_GL000211</name>
</gene>
<evidence type="ECO:0000256" key="3">
    <source>
        <dbReference type="ARBA" id="ARBA00022643"/>
    </source>
</evidence>